<dbReference type="RefSeq" id="WP_179774129.1">
    <property type="nucleotide sequence ID" value="NZ_JACCFK010000001.1"/>
</dbReference>
<keyword evidence="12" id="KW-1185">Reference proteome</keyword>
<gene>
    <name evidence="11" type="ORF">HNR02_003391</name>
</gene>
<evidence type="ECO:0000256" key="3">
    <source>
        <dbReference type="ARBA" id="ARBA00022553"/>
    </source>
</evidence>
<dbReference type="AlphaFoldDB" id="A0A853B4H9"/>
<dbReference type="InterPro" id="IPR011712">
    <property type="entry name" value="Sig_transdc_His_kin_sub3_dim/P"/>
</dbReference>
<dbReference type="CDD" id="cd16917">
    <property type="entry name" value="HATPase_UhpB-NarQ-NarX-like"/>
    <property type="match status" value="1"/>
</dbReference>
<keyword evidence="3" id="KW-0597">Phosphoprotein</keyword>
<evidence type="ECO:0000259" key="10">
    <source>
        <dbReference type="Pfam" id="PF07730"/>
    </source>
</evidence>
<dbReference type="GO" id="GO:0000155">
    <property type="term" value="F:phosphorelay sensor kinase activity"/>
    <property type="evidence" value="ECO:0007669"/>
    <property type="project" value="InterPro"/>
</dbReference>
<protein>
    <recommendedName>
        <fullName evidence="2">histidine kinase</fullName>
        <ecNumber evidence="2">2.7.13.3</ecNumber>
    </recommendedName>
</protein>
<feature type="transmembrane region" description="Helical" evidence="9">
    <location>
        <begin position="72"/>
        <end position="87"/>
    </location>
</feature>
<evidence type="ECO:0000313" key="11">
    <source>
        <dbReference type="EMBL" id="NYI90068.1"/>
    </source>
</evidence>
<dbReference type="EMBL" id="JACCFK010000001">
    <property type="protein sequence ID" value="NYI90068.1"/>
    <property type="molecule type" value="Genomic_DNA"/>
</dbReference>
<evidence type="ECO:0000256" key="7">
    <source>
        <dbReference type="ARBA" id="ARBA00022840"/>
    </source>
</evidence>
<reference evidence="11 12" key="1">
    <citation type="submission" date="2020-07" db="EMBL/GenBank/DDBJ databases">
        <title>Sequencing the genomes of 1000 actinobacteria strains.</title>
        <authorList>
            <person name="Klenk H.-P."/>
        </authorList>
    </citation>
    <scope>NUCLEOTIDE SEQUENCE [LARGE SCALE GENOMIC DNA]</scope>
    <source>
        <strain evidence="11 12">DSM 104006</strain>
    </source>
</reference>
<feature type="transmembrane region" description="Helical" evidence="9">
    <location>
        <begin position="406"/>
        <end position="425"/>
    </location>
</feature>
<keyword evidence="4" id="KW-0808">Transferase</keyword>
<proteinExistence type="predicted"/>
<keyword evidence="8" id="KW-0902">Two-component regulatory system</keyword>
<evidence type="ECO:0000256" key="6">
    <source>
        <dbReference type="ARBA" id="ARBA00022777"/>
    </source>
</evidence>
<dbReference type="SUPFAM" id="SSF55874">
    <property type="entry name" value="ATPase domain of HSP90 chaperone/DNA topoisomerase II/histidine kinase"/>
    <property type="match status" value="1"/>
</dbReference>
<evidence type="ECO:0000256" key="2">
    <source>
        <dbReference type="ARBA" id="ARBA00012438"/>
    </source>
</evidence>
<keyword evidence="5" id="KW-0547">Nucleotide-binding</keyword>
<dbReference type="GO" id="GO:0016020">
    <property type="term" value="C:membrane"/>
    <property type="evidence" value="ECO:0007669"/>
    <property type="project" value="InterPro"/>
</dbReference>
<dbReference type="InterPro" id="IPR036890">
    <property type="entry name" value="HATPase_C_sf"/>
</dbReference>
<dbReference type="GO" id="GO:0005524">
    <property type="term" value="F:ATP binding"/>
    <property type="evidence" value="ECO:0007669"/>
    <property type="project" value="UniProtKB-KW"/>
</dbReference>
<dbReference type="InterPro" id="IPR050482">
    <property type="entry name" value="Sensor_HK_TwoCompSys"/>
</dbReference>
<keyword evidence="9" id="KW-1133">Transmembrane helix</keyword>
<evidence type="ECO:0000256" key="1">
    <source>
        <dbReference type="ARBA" id="ARBA00000085"/>
    </source>
</evidence>
<dbReference type="Pfam" id="PF07730">
    <property type="entry name" value="HisKA_3"/>
    <property type="match status" value="1"/>
</dbReference>
<evidence type="ECO:0000256" key="5">
    <source>
        <dbReference type="ARBA" id="ARBA00022741"/>
    </source>
</evidence>
<comment type="catalytic activity">
    <reaction evidence="1">
        <text>ATP + protein L-histidine = ADP + protein N-phospho-L-histidine.</text>
        <dbReference type="EC" id="2.7.13.3"/>
    </reaction>
</comment>
<comment type="caution">
    <text evidence="11">The sequence shown here is derived from an EMBL/GenBank/DDBJ whole genome shotgun (WGS) entry which is preliminary data.</text>
</comment>
<feature type="domain" description="Signal transduction histidine kinase subgroup 3 dimerisation and phosphoacceptor" evidence="10">
    <location>
        <begin position="184"/>
        <end position="249"/>
    </location>
</feature>
<keyword evidence="6 11" id="KW-0418">Kinase</keyword>
<dbReference type="PANTHER" id="PTHR24421:SF10">
    <property type="entry name" value="NITRATE_NITRITE SENSOR PROTEIN NARQ"/>
    <property type="match status" value="1"/>
</dbReference>
<evidence type="ECO:0000256" key="8">
    <source>
        <dbReference type="ARBA" id="ARBA00023012"/>
    </source>
</evidence>
<dbReference type="Gene3D" id="3.30.565.10">
    <property type="entry name" value="Histidine kinase-like ATPase, C-terminal domain"/>
    <property type="match status" value="1"/>
</dbReference>
<organism evidence="11 12">
    <name type="scientific">Amycolatopsis endophytica</name>
    <dbReference type="NCBI Taxonomy" id="860233"/>
    <lineage>
        <taxon>Bacteria</taxon>
        <taxon>Bacillati</taxon>
        <taxon>Actinomycetota</taxon>
        <taxon>Actinomycetes</taxon>
        <taxon>Pseudonocardiales</taxon>
        <taxon>Pseudonocardiaceae</taxon>
        <taxon>Amycolatopsis</taxon>
    </lineage>
</organism>
<dbReference type="PANTHER" id="PTHR24421">
    <property type="entry name" value="NITRATE/NITRITE SENSOR PROTEIN NARX-RELATED"/>
    <property type="match status" value="1"/>
</dbReference>
<evidence type="ECO:0000313" key="12">
    <source>
        <dbReference type="Proteomes" id="UP000549616"/>
    </source>
</evidence>
<dbReference type="EC" id="2.7.13.3" evidence="2"/>
<accession>A0A853B4H9</accession>
<feature type="transmembrane region" description="Helical" evidence="9">
    <location>
        <begin position="96"/>
        <end position="114"/>
    </location>
</feature>
<dbReference type="GO" id="GO:0046983">
    <property type="term" value="F:protein dimerization activity"/>
    <property type="evidence" value="ECO:0007669"/>
    <property type="project" value="InterPro"/>
</dbReference>
<dbReference type="Proteomes" id="UP000549616">
    <property type="component" value="Unassembled WGS sequence"/>
</dbReference>
<feature type="transmembrane region" description="Helical" evidence="9">
    <location>
        <begin position="126"/>
        <end position="148"/>
    </location>
</feature>
<name>A0A853B4H9_9PSEU</name>
<evidence type="ECO:0000256" key="4">
    <source>
        <dbReference type="ARBA" id="ARBA00022679"/>
    </source>
</evidence>
<dbReference type="Gene3D" id="1.20.5.1930">
    <property type="match status" value="1"/>
</dbReference>
<sequence>MTRALLPSALLVALVLEALITGNPVAAVAGGLALAAAVVFFRRFPVATLCLLVAVAAVPALVLAPTVTNTTWWWPFLACAVFGYRVGERRDEVRPVLSGLAAVVLAALPVGVLADSAARGGFGLVFGLYDWFVLVLVLLLVVALPWLAGRYRAQRAALASAGWERAALLERQKQLEADQARLRERSRIAREMHDSLGHEWGLLALRAAALEVSTDLPERQREMAGELRAGVAGATARLREVIGMLRPDGETDDGADIDGLIARAVAAGMRIEWDPPRPSPRPAAVERAAHRVVREGLTNAAKHAPGAAVTVRLEHGPDSTTVTVVNGPATGQPGGSADGGSGLMGLTERVRLLGGSLRAGPRDGGFALVATLPHDAQPAPVAVGTESVRARSRAEARRGLAAAMRVPALAAAVVVVLAIALYALVGANNSLDPATFAGIPVGAARADVEDRLPPFQILGDPERMLPAPPEGTECRQYWSTRQSEDRLFFRLCFVADWLASKETVPRSAISSRSE</sequence>
<keyword evidence="7" id="KW-0067">ATP-binding</keyword>
<evidence type="ECO:0000256" key="9">
    <source>
        <dbReference type="SAM" id="Phobius"/>
    </source>
</evidence>
<keyword evidence="9" id="KW-0812">Transmembrane</keyword>
<keyword evidence="9" id="KW-0472">Membrane</keyword>
<feature type="transmembrane region" description="Helical" evidence="9">
    <location>
        <begin position="49"/>
        <end position="66"/>
    </location>
</feature>